<evidence type="ECO:0000256" key="2">
    <source>
        <dbReference type="SAM" id="Phobius"/>
    </source>
</evidence>
<evidence type="ECO:0000259" key="3">
    <source>
        <dbReference type="PROSITE" id="PS51724"/>
    </source>
</evidence>
<keyword evidence="2" id="KW-0812">Transmembrane</keyword>
<dbReference type="InterPro" id="IPR052521">
    <property type="entry name" value="Cell_div_SPOR-domain"/>
</dbReference>
<dbReference type="AlphaFoldDB" id="A0A9D5JZM6"/>
<dbReference type="Proteomes" id="UP000649604">
    <property type="component" value="Unassembled WGS sequence"/>
</dbReference>
<dbReference type="EMBL" id="WJJP01000719">
    <property type="protein sequence ID" value="MBD3327294.1"/>
    <property type="molecule type" value="Genomic_DNA"/>
</dbReference>
<protein>
    <recommendedName>
        <fullName evidence="3">SPOR domain-containing protein</fullName>
    </recommendedName>
</protein>
<proteinExistence type="predicted"/>
<dbReference type="GO" id="GO:0032506">
    <property type="term" value="P:cytokinetic process"/>
    <property type="evidence" value="ECO:0007669"/>
    <property type="project" value="TreeGrafter"/>
</dbReference>
<feature type="region of interest" description="Disordered" evidence="1">
    <location>
        <begin position="115"/>
        <end position="178"/>
    </location>
</feature>
<dbReference type="Pfam" id="PF05036">
    <property type="entry name" value="SPOR"/>
    <property type="match status" value="1"/>
</dbReference>
<feature type="region of interest" description="Disordered" evidence="1">
    <location>
        <begin position="55"/>
        <end position="98"/>
    </location>
</feature>
<evidence type="ECO:0000313" key="4">
    <source>
        <dbReference type="EMBL" id="MBD3327294.1"/>
    </source>
</evidence>
<feature type="compositionally biased region" description="Polar residues" evidence="1">
    <location>
        <begin position="69"/>
        <end position="98"/>
    </location>
</feature>
<dbReference type="GO" id="GO:0030428">
    <property type="term" value="C:cell septum"/>
    <property type="evidence" value="ECO:0007669"/>
    <property type="project" value="TreeGrafter"/>
</dbReference>
<sequence>MKNVHKIRGKREFLFDDRELIVLGGGALIICVLIFVLGVLVGQSLQEQSVAGPLTPGAELREQPPATADDQTSQDETLLAENQTQEQPENSQAQDGDTFQRSYYQVLPDSETYVEVEATPEQQTSPEPSPTSQPQTSPTPAAGEASPPPSAEPTSAEPPPDNVALVPALPNVPKDPSDEIRLGRQQQVPGNAPLGGAIYSVQVASSTDREDSERLVQKYGERGYQAYVMVADLGEKGIWYRVRVGNLATREEAGYLRQEILQNLPDLANDPYVIKVSE</sequence>
<comment type="caution">
    <text evidence="4">The sequence shown here is derived from an EMBL/GenBank/DDBJ whole genome shotgun (WGS) entry which is preliminary data.</text>
</comment>
<reference evidence="4" key="1">
    <citation type="submission" date="2019-11" db="EMBL/GenBank/DDBJ databases">
        <title>Microbial mats filling the niche in hypersaline microbial mats.</title>
        <authorList>
            <person name="Wong H.L."/>
            <person name="Macleod F.I."/>
            <person name="White R.A. III"/>
            <person name="Burns B.P."/>
        </authorList>
    </citation>
    <scope>NUCLEOTIDE SEQUENCE</scope>
    <source>
        <strain evidence="4">Rbin_158</strain>
    </source>
</reference>
<keyword evidence="2" id="KW-1133">Transmembrane helix</keyword>
<accession>A0A9D5JZM6</accession>
<name>A0A9D5JZM6_9BACT</name>
<dbReference type="InterPro" id="IPR007730">
    <property type="entry name" value="SPOR-like_dom"/>
</dbReference>
<keyword evidence="2" id="KW-0472">Membrane</keyword>
<feature type="domain" description="SPOR" evidence="3">
    <location>
        <begin position="193"/>
        <end position="276"/>
    </location>
</feature>
<dbReference type="GO" id="GO:0042834">
    <property type="term" value="F:peptidoglycan binding"/>
    <property type="evidence" value="ECO:0007669"/>
    <property type="project" value="InterPro"/>
</dbReference>
<gene>
    <name evidence="4" type="ORF">GF339_22095</name>
</gene>
<dbReference type="Gene3D" id="3.30.70.1070">
    <property type="entry name" value="Sporulation related repeat"/>
    <property type="match status" value="1"/>
</dbReference>
<feature type="compositionally biased region" description="Low complexity" evidence="1">
    <location>
        <begin position="119"/>
        <end position="145"/>
    </location>
</feature>
<dbReference type="InterPro" id="IPR036680">
    <property type="entry name" value="SPOR-like_sf"/>
</dbReference>
<organism evidence="4 5">
    <name type="scientific">candidate division KSB3 bacterium</name>
    <dbReference type="NCBI Taxonomy" id="2044937"/>
    <lineage>
        <taxon>Bacteria</taxon>
        <taxon>candidate division KSB3</taxon>
    </lineage>
</organism>
<evidence type="ECO:0000313" key="5">
    <source>
        <dbReference type="Proteomes" id="UP000649604"/>
    </source>
</evidence>
<feature type="compositionally biased region" description="Pro residues" evidence="1">
    <location>
        <begin position="146"/>
        <end position="161"/>
    </location>
</feature>
<evidence type="ECO:0000256" key="1">
    <source>
        <dbReference type="SAM" id="MobiDB-lite"/>
    </source>
</evidence>
<dbReference type="PANTHER" id="PTHR38687">
    <property type="entry name" value="CELL DIVISION PROTEIN DEDD-RELATED"/>
    <property type="match status" value="1"/>
</dbReference>
<dbReference type="PANTHER" id="PTHR38687:SF1">
    <property type="entry name" value="CELL DIVISION PROTEIN DEDD"/>
    <property type="match status" value="1"/>
</dbReference>
<dbReference type="SUPFAM" id="SSF110997">
    <property type="entry name" value="Sporulation related repeat"/>
    <property type="match status" value="1"/>
</dbReference>
<feature type="transmembrane region" description="Helical" evidence="2">
    <location>
        <begin position="20"/>
        <end position="41"/>
    </location>
</feature>
<dbReference type="GO" id="GO:0032153">
    <property type="term" value="C:cell division site"/>
    <property type="evidence" value="ECO:0007669"/>
    <property type="project" value="TreeGrafter"/>
</dbReference>
<dbReference type="PROSITE" id="PS51724">
    <property type="entry name" value="SPOR"/>
    <property type="match status" value="1"/>
</dbReference>